<dbReference type="SFLD" id="SFLDS00019">
    <property type="entry name" value="Glutathione_Transferase_(cytos"/>
    <property type="match status" value="1"/>
</dbReference>
<evidence type="ECO:0000313" key="5">
    <source>
        <dbReference type="EMBL" id="PHT37604.1"/>
    </source>
</evidence>
<dbReference type="GO" id="GO:0006749">
    <property type="term" value="P:glutathione metabolic process"/>
    <property type="evidence" value="ECO:0007669"/>
    <property type="project" value="TreeGrafter"/>
</dbReference>
<dbReference type="Gene3D" id="3.40.30.10">
    <property type="entry name" value="Glutaredoxin"/>
    <property type="match status" value="1"/>
</dbReference>
<dbReference type="InterPro" id="IPR004045">
    <property type="entry name" value="Glutathione_S-Trfase_N"/>
</dbReference>
<dbReference type="Proteomes" id="UP000224567">
    <property type="component" value="Unassembled WGS sequence"/>
</dbReference>
<sequence length="162" mass="18257">MTEVKLLGVGGSSYSRRVEWALKVKGVKYEFIEEDLQNKSPLLLESNPVLKKIPVLIHNGKPICESMIILEYIDKAFEDPSILPKYPYVSAIARFWAKFLDGKMLYSSSFASLSSSSTSLSYSSSSCRPFVVVVGTTLLLRSDQFLRSNFVYYITFHFGITS</sequence>
<dbReference type="EC" id="2.5.1.18" evidence="3"/>
<keyword evidence="6" id="KW-1185">Reference proteome</keyword>
<feature type="domain" description="GST N-terminal" evidence="4">
    <location>
        <begin position="2"/>
        <end position="81"/>
    </location>
</feature>
<protein>
    <recommendedName>
        <fullName evidence="3">Glutathione S-transferase</fullName>
        <ecNumber evidence="3">2.5.1.18</ecNumber>
    </recommendedName>
</protein>
<dbReference type="GO" id="GO:0005829">
    <property type="term" value="C:cytosol"/>
    <property type="evidence" value="ECO:0007669"/>
    <property type="project" value="UniProtKB-SubCell"/>
</dbReference>
<evidence type="ECO:0000256" key="1">
    <source>
        <dbReference type="ARBA" id="ARBA00022679"/>
    </source>
</evidence>
<dbReference type="GO" id="GO:0004364">
    <property type="term" value="F:glutathione transferase activity"/>
    <property type="evidence" value="ECO:0007669"/>
    <property type="project" value="UniProtKB-UniRule"/>
</dbReference>
<comment type="catalytic activity">
    <reaction evidence="2 3">
        <text>RX + glutathione = an S-substituted glutathione + a halide anion + H(+)</text>
        <dbReference type="Rhea" id="RHEA:16437"/>
        <dbReference type="ChEBI" id="CHEBI:15378"/>
        <dbReference type="ChEBI" id="CHEBI:16042"/>
        <dbReference type="ChEBI" id="CHEBI:17792"/>
        <dbReference type="ChEBI" id="CHEBI:57925"/>
        <dbReference type="ChEBI" id="CHEBI:90779"/>
        <dbReference type="EC" id="2.5.1.18"/>
    </reaction>
</comment>
<gene>
    <name evidence="5" type="ORF">CQW23_21177</name>
</gene>
<accession>A0A2G2VX91</accession>
<evidence type="ECO:0000256" key="3">
    <source>
        <dbReference type="RuleBase" id="RU369102"/>
    </source>
</evidence>
<keyword evidence="1 3" id="KW-0808">Transferase</keyword>
<dbReference type="AlphaFoldDB" id="A0A2G2VX91"/>
<dbReference type="Pfam" id="PF02798">
    <property type="entry name" value="GST_N"/>
    <property type="match status" value="1"/>
</dbReference>
<dbReference type="Gene3D" id="1.20.1050.10">
    <property type="match status" value="1"/>
</dbReference>
<dbReference type="InterPro" id="IPR045073">
    <property type="entry name" value="Omega/Tau-like"/>
</dbReference>
<dbReference type="PANTHER" id="PTHR11260">
    <property type="entry name" value="GLUTATHIONE S-TRANSFERASE, GST, SUPERFAMILY, GST DOMAIN CONTAINING"/>
    <property type="match status" value="1"/>
</dbReference>
<dbReference type="PROSITE" id="PS50404">
    <property type="entry name" value="GST_NTER"/>
    <property type="match status" value="1"/>
</dbReference>
<dbReference type="PANTHER" id="PTHR11260:SF520">
    <property type="entry name" value="GLUTATHIONE TRANSFERASE"/>
    <property type="match status" value="1"/>
</dbReference>
<keyword evidence="3" id="KW-0963">Cytoplasm</keyword>
<dbReference type="OrthoDB" id="412788at2759"/>
<dbReference type="InterPro" id="IPR036249">
    <property type="entry name" value="Thioredoxin-like_sf"/>
</dbReference>
<comment type="caution">
    <text evidence="5">The sequence shown here is derived from an EMBL/GenBank/DDBJ whole genome shotgun (WGS) entry which is preliminary data.</text>
</comment>
<dbReference type="EMBL" id="MLFT02000009">
    <property type="protein sequence ID" value="PHT37604.1"/>
    <property type="molecule type" value="Genomic_DNA"/>
</dbReference>
<evidence type="ECO:0000259" key="4">
    <source>
        <dbReference type="PROSITE" id="PS50404"/>
    </source>
</evidence>
<organism evidence="5 6">
    <name type="scientific">Capsicum baccatum</name>
    <name type="common">Peruvian pepper</name>
    <dbReference type="NCBI Taxonomy" id="33114"/>
    <lineage>
        <taxon>Eukaryota</taxon>
        <taxon>Viridiplantae</taxon>
        <taxon>Streptophyta</taxon>
        <taxon>Embryophyta</taxon>
        <taxon>Tracheophyta</taxon>
        <taxon>Spermatophyta</taxon>
        <taxon>Magnoliopsida</taxon>
        <taxon>eudicotyledons</taxon>
        <taxon>Gunneridae</taxon>
        <taxon>Pentapetalae</taxon>
        <taxon>asterids</taxon>
        <taxon>lamiids</taxon>
        <taxon>Solanales</taxon>
        <taxon>Solanaceae</taxon>
        <taxon>Solanoideae</taxon>
        <taxon>Capsiceae</taxon>
        <taxon>Capsicum</taxon>
    </lineage>
</organism>
<dbReference type="InterPro" id="IPR040079">
    <property type="entry name" value="Glutathione_S-Trfase"/>
</dbReference>
<reference evidence="5 6" key="1">
    <citation type="journal article" date="2017" name="Genome Biol.">
        <title>New reference genome sequences of hot pepper reveal the massive evolution of plant disease-resistance genes by retroduplication.</title>
        <authorList>
            <person name="Kim S."/>
            <person name="Park J."/>
            <person name="Yeom S.I."/>
            <person name="Kim Y.M."/>
            <person name="Seo E."/>
            <person name="Kim K.T."/>
            <person name="Kim M.S."/>
            <person name="Lee J.M."/>
            <person name="Cheong K."/>
            <person name="Shin H.S."/>
            <person name="Kim S.B."/>
            <person name="Han K."/>
            <person name="Lee J."/>
            <person name="Park M."/>
            <person name="Lee H.A."/>
            <person name="Lee H.Y."/>
            <person name="Lee Y."/>
            <person name="Oh S."/>
            <person name="Lee J.H."/>
            <person name="Choi E."/>
            <person name="Choi E."/>
            <person name="Lee S.E."/>
            <person name="Jeon J."/>
            <person name="Kim H."/>
            <person name="Choi G."/>
            <person name="Song H."/>
            <person name="Lee J."/>
            <person name="Lee S.C."/>
            <person name="Kwon J.K."/>
            <person name="Lee H.Y."/>
            <person name="Koo N."/>
            <person name="Hong Y."/>
            <person name="Kim R.W."/>
            <person name="Kang W.H."/>
            <person name="Huh J.H."/>
            <person name="Kang B.C."/>
            <person name="Yang T.J."/>
            <person name="Lee Y.H."/>
            <person name="Bennetzen J.L."/>
            <person name="Choi D."/>
        </authorList>
    </citation>
    <scope>NUCLEOTIDE SEQUENCE [LARGE SCALE GENOMIC DNA]</scope>
    <source>
        <strain evidence="6">cv. PBC81</strain>
    </source>
</reference>
<dbReference type="CDD" id="cd03058">
    <property type="entry name" value="GST_N_Tau"/>
    <property type="match status" value="1"/>
</dbReference>
<evidence type="ECO:0000313" key="6">
    <source>
        <dbReference type="Proteomes" id="UP000224567"/>
    </source>
</evidence>
<evidence type="ECO:0000256" key="2">
    <source>
        <dbReference type="ARBA" id="ARBA00047960"/>
    </source>
</evidence>
<dbReference type="STRING" id="33114.A0A2G2VX91"/>
<proteinExistence type="inferred from homology"/>
<dbReference type="SUPFAM" id="SSF52833">
    <property type="entry name" value="Thioredoxin-like"/>
    <property type="match status" value="1"/>
</dbReference>
<dbReference type="SFLD" id="SFLDG00358">
    <property type="entry name" value="Main_(cytGST)"/>
    <property type="match status" value="1"/>
</dbReference>
<comment type="function">
    <text evidence="3">Is involved in the conjugation of reduced glutathione to a wide number of exogenous and endogenous hydrophobic electrophiles.</text>
</comment>
<comment type="similarity">
    <text evidence="3">Belongs to the GST superfamily.</text>
</comment>
<reference evidence="6" key="2">
    <citation type="journal article" date="2017" name="J. Anim. Genet.">
        <title>Multiple reference genome sequences of hot pepper reveal the massive evolution of plant disease resistance genes by retroduplication.</title>
        <authorList>
            <person name="Kim S."/>
            <person name="Park J."/>
            <person name="Yeom S.-I."/>
            <person name="Kim Y.-M."/>
            <person name="Seo E."/>
            <person name="Kim K.-T."/>
            <person name="Kim M.-S."/>
            <person name="Lee J.M."/>
            <person name="Cheong K."/>
            <person name="Shin H.-S."/>
            <person name="Kim S.-B."/>
            <person name="Han K."/>
            <person name="Lee J."/>
            <person name="Park M."/>
            <person name="Lee H.-A."/>
            <person name="Lee H.-Y."/>
            <person name="Lee Y."/>
            <person name="Oh S."/>
            <person name="Lee J.H."/>
            <person name="Choi E."/>
            <person name="Choi E."/>
            <person name="Lee S.E."/>
            <person name="Jeon J."/>
            <person name="Kim H."/>
            <person name="Choi G."/>
            <person name="Song H."/>
            <person name="Lee J."/>
            <person name="Lee S.-C."/>
            <person name="Kwon J.-K."/>
            <person name="Lee H.-Y."/>
            <person name="Koo N."/>
            <person name="Hong Y."/>
            <person name="Kim R.W."/>
            <person name="Kang W.-H."/>
            <person name="Huh J.H."/>
            <person name="Kang B.-C."/>
            <person name="Yang T.-J."/>
            <person name="Lee Y.-H."/>
            <person name="Bennetzen J.L."/>
            <person name="Choi D."/>
        </authorList>
    </citation>
    <scope>NUCLEOTIDE SEQUENCE [LARGE SCALE GENOMIC DNA]</scope>
    <source>
        <strain evidence="6">cv. PBC81</strain>
    </source>
</reference>
<name>A0A2G2VX91_CAPBA</name>
<dbReference type="FunFam" id="3.40.30.10:FF:000014">
    <property type="entry name" value="Tau class glutathione S-transferase"/>
    <property type="match status" value="1"/>
</dbReference>
<comment type="subcellular location">
    <subcellularLocation>
        <location evidence="3">Cytoplasm</location>
        <location evidence="3">Cytosol</location>
    </subcellularLocation>
</comment>